<reference evidence="1 2" key="1">
    <citation type="submission" date="2018-08" db="EMBL/GenBank/DDBJ databases">
        <title>Genome analysis of the thermophilic bacterium of the candidate phylum Aminicenantes from deep subsurface aquifer revealed its physiology and ecological role.</title>
        <authorList>
            <person name="Kadnikov V.V."/>
            <person name="Mardanov A.V."/>
            <person name="Beletsky A.V."/>
            <person name="Karnachuk O.V."/>
            <person name="Ravin N.V."/>
        </authorList>
    </citation>
    <scope>NUCLEOTIDE SEQUENCE [LARGE SCALE GENOMIC DNA]</scope>
    <source>
        <strain evidence="1">BY38</strain>
    </source>
</reference>
<dbReference type="AlphaFoldDB" id="A0A3E2BQS3"/>
<gene>
    <name evidence="1" type="ORF">OP8BY_1006</name>
</gene>
<evidence type="ECO:0000313" key="2">
    <source>
        <dbReference type="Proteomes" id="UP000257323"/>
    </source>
</evidence>
<organism evidence="1 2">
    <name type="scientific">Candidatus Saccharicenans subterraneus</name>
    <dbReference type="NCBI Taxonomy" id="2508984"/>
    <lineage>
        <taxon>Bacteria</taxon>
        <taxon>Candidatus Aminicenantota</taxon>
        <taxon>Candidatus Aminicenantia</taxon>
        <taxon>Candidatus Aminicenantales</taxon>
        <taxon>Candidatus Saccharicenantaceae</taxon>
        <taxon>Candidatus Saccharicenans</taxon>
    </lineage>
</organism>
<accession>A0A3E2BQS3</accession>
<sequence>MLLRKMPGSDILSQVQELDYLRPEAGWRCLQNLFLSRPLPNDRVRESSWPPAPGQPAWRREPHFHLRPAFPECRFIDKEYR</sequence>
<evidence type="ECO:0000313" key="1">
    <source>
        <dbReference type="EMBL" id="RFT17064.1"/>
    </source>
</evidence>
<dbReference type="EMBL" id="QUAH01000001">
    <property type="protein sequence ID" value="RFT17064.1"/>
    <property type="molecule type" value="Genomic_DNA"/>
</dbReference>
<proteinExistence type="predicted"/>
<name>A0A3E2BQS3_9BACT</name>
<dbReference type="Proteomes" id="UP000257323">
    <property type="component" value="Unassembled WGS sequence"/>
</dbReference>
<protein>
    <submittedName>
        <fullName evidence="1">Uncharacterized protein</fullName>
    </submittedName>
</protein>
<comment type="caution">
    <text evidence="1">The sequence shown here is derived from an EMBL/GenBank/DDBJ whole genome shotgun (WGS) entry which is preliminary data.</text>
</comment>